<proteinExistence type="predicted"/>
<organism evidence="1 2">
    <name type="scientific">Tegillarca granosa</name>
    <name type="common">Malaysian cockle</name>
    <name type="synonym">Anadara granosa</name>
    <dbReference type="NCBI Taxonomy" id="220873"/>
    <lineage>
        <taxon>Eukaryota</taxon>
        <taxon>Metazoa</taxon>
        <taxon>Spiralia</taxon>
        <taxon>Lophotrochozoa</taxon>
        <taxon>Mollusca</taxon>
        <taxon>Bivalvia</taxon>
        <taxon>Autobranchia</taxon>
        <taxon>Pteriomorphia</taxon>
        <taxon>Arcoida</taxon>
        <taxon>Arcoidea</taxon>
        <taxon>Arcidae</taxon>
        <taxon>Tegillarca</taxon>
    </lineage>
</organism>
<keyword evidence="2" id="KW-1185">Reference proteome</keyword>
<evidence type="ECO:0000313" key="2">
    <source>
        <dbReference type="Proteomes" id="UP001217089"/>
    </source>
</evidence>
<dbReference type="EMBL" id="JARBDR010000921">
    <property type="protein sequence ID" value="KAJ8299511.1"/>
    <property type="molecule type" value="Genomic_DNA"/>
</dbReference>
<comment type="caution">
    <text evidence="1">The sequence shown here is derived from an EMBL/GenBank/DDBJ whole genome shotgun (WGS) entry which is preliminary data.</text>
</comment>
<protein>
    <submittedName>
        <fullName evidence="1">Uncharacterized protein</fullName>
    </submittedName>
</protein>
<reference evidence="1 2" key="1">
    <citation type="submission" date="2022-12" db="EMBL/GenBank/DDBJ databases">
        <title>Chromosome-level genome of Tegillarca granosa.</title>
        <authorList>
            <person name="Kim J."/>
        </authorList>
    </citation>
    <scope>NUCLEOTIDE SEQUENCE [LARGE SCALE GENOMIC DNA]</scope>
    <source>
        <strain evidence="1">Teg-2019</strain>
        <tissue evidence="1">Adductor muscle</tissue>
    </source>
</reference>
<dbReference type="Proteomes" id="UP001217089">
    <property type="component" value="Unassembled WGS sequence"/>
</dbReference>
<sequence>MLSETLGSKLIQLKSTIVLRSKGDSPNKVFSSLCNRRSKRTRATPWISDHVRKMSRQSEEGD</sequence>
<name>A0ABQ9E222_TEGGR</name>
<accession>A0ABQ9E222</accession>
<evidence type="ECO:0000313" key="1">
    <source>
        <dbReference type="EMBL" id="KAJ8299511.1"/>
    </source>
</evidence>
<gene>
    <name evidence="1" type="ORF">KUTeg_023571</name>
</gene>